<accession>A0A7J6M6A3</accession>
<dbReference type="AlphaFoldDB" id="A0A7J6M6A3"/>
<organism evidence="1 3">
    <name type="scientific">Perkinsus olseni</name>
    <name type="common">Perkinsus atlanticus</name>
    <dbReference type="NCBI Taxonomy" id="32597"/>
    <lineage>
        <taxon>Eukaryota</taxon>
        <taxon>Sar</taxon>
        <taxon>Alveolata</taxon>
        <taxon>Perkinsozoa</taxon>
        <taxon>Perkinsea</taxon>
        <taxon>Perkinsida</taxon>
        <taxon>Perkinsidae</taxon>
        <taxon>Perkinsus</taxon>
    </lineage>
</organism>
<evidence type="ECO:0000313" key="1">
    <source>
        <dbReference type="EMBL" id="KAF4666995.1"/>
    </source>
</evidence>
<dbReference type="Proteomes" id="UP000570595">
    <property type="component" value="Unassembled WGS sequence"/>
</dbReference>
<dbReference type="EMBL" id="JABAHT010000062">
    <property type="protein sequence ID" value="KAF4666995.1"/>
    <property type="molecule type" value="Genomic_DNA"/>
</dbReference>
<evidence type="ECO:0000313" key="3">
    <source>
        <dbReference type="Proteomes" id="UP000570595"/>
    </source>
</evidence>
<proteinExistence type="predicted"/>
<evidence type="ECO:0000313" key="2">
    <source>
        <dbReference type="EMBL" id="KAF4668676.1"/>
    </source>
</evidence>
<dbReference type="EMBL" id="JABANN010000155">
    <property type="protein sequence ID" value="KAF4668676.1"/>
    <property type="molecule type" value="Genomic_DNA"/>
</dbReference>
<gene>
    <name evidence="2" type="ORF">FOL46_001853</name>
    <name evidence="1" type="ORF">FOZ61_008963</name>
</gene>
<sequence>MCQDTLTSGESPVPQLERTGGNVVSFNLINDRSSSAEVTLAIFKVSRSTSREESDHWMGQGQGVDYPLLLSSIFNNYFNGLPIVDKFEDACIGHFGVAEICLQGFSVFHRNRTMQIEIPILNAGEYHIEVWEQEDTTAHSEESSLLFVDEFKGHDVGRG</sequence>
<name>A0A7J6M6A3_PEROL</name>
<dbReference type="Proteomes" id="UP000572268">
    <property type="component" value="Unassembled WGS sequence"/>
</dbReference>
<protein>
    <submittedName>
        <fullName evidence="1">Uncharacterized protein</fullName>
    </submittedName>
</protein>
<reference evidence="3 4" key="1">
    <citation type="submission" date="2020-04" db="EMBL/GenBank/DDBJ databases">
        <title>Perkinsus olseni comparative genomics.</title>
        <authorList>
            <person name="Bogema D.R."/>
        </authorList>
    </citation>
    <scope>NUCLEOTIDE SEQUENCE [LARGE SCALE GENOMIC DNA]</scope>
    <source>
        <strain evidence="1">ATCC PRA-179</strain>
        <strain evidence="2">ATCC PRA-31</strain>
    </source>
</reference>
<comment type="caution">
    <text evidence="1">The sequence shown here is derived from an EMBL/GenBank/DDBJ whole genome shotgun (WGS) entry which is preliminary data.</text>
</comment>
<evidence type="ECO:0000313" key="4">
    <source>
        <dbReference type="Proteomes" id="UP000572268"/>
    </source>
</evidence>